<name>A0ABY7DZW1_MYAAR</name>
<proteinExistence type="predicted"/>
<feature type="compositionally biased region" description="Polar residues" evidence="1">
    <location>
        <begin position="93"/>
        <end position="103"/>
    </location>
</feature>
<protein>
    <submittedName>
        <fullName evidence="2">Uncharacterized protein</fullName>
    </submittedName>
</protein>
<sequence>MLNRNHVLIPQHASSGGLSNFGYGTLQTDQSISKETQKSTLVDDRLTKSSDTVKPTNINSRNSFIIKPIYSTNSMKSANSNILKLGSNNLGRSCQAGPGNSTAQSLQSGNKSGSKKKKSVKLTQRLGNMLKKEQHKQHGSSLADFLSSI</sequence>
<keyword evidence="3" id="KW-1185">Reference proteome</keyword>
<accession>A0ABY7DZW1</accession>
<evidence type="ECO:0000256" key="1">
    <source>
        <dbReference type="SAM" id="MobiDB-lite"/>
    </source>
</evidence>
<feature type="region of interest" description="Disordered" evidence="1">
    <location>
        <begin position="93"/>
        <end position="119"/>
    </location>
</feature>
<dbReference type="EMBL" id="CP111015">
    <property type="protein sequence ID" value="WAR01786.1"/>
    <property type="molecule type" value="Genomic_DNA"/>
</dbReference>
<organism evidence="2 3">
    <name type="scientific">Mya arenaria</name>
    <name type="common">Soft-shell clam</name>
    <dbReference type="NCBI Taxonomy" id="6604"/>
    <lineage>
        <taxon>Eukaryota</taxon>
        <taxon>Metazoa</taxon>
        <taxon>Spiralia</taxon>
        <taxon>Lophotrochozoa</taxon>
        <taxon>Mollusca</taxon>
        <taxon>Bivalvia</taxon>
        <taxon>Autobranchia</taxon>
        <taxon>Heteroconchia</taxon>
        <taxon>Euheterodonta</taxon>
        <taxon>Imparidentia</taxon>
        <taxon>Neoheterodontei</taxon>
        <taxon>Myida</taxon>
        <taxon>Myoidea</taxon>
        <taxon>Myidae</taxon>
        <taxon>Mya</taxon>
    </lineage>
</organism>
<gene>
    <name evidence="2" type="ORF">MAR_008344</name>
</gene>
<evidence type="ECO:0000313" key="3">
    <source>
        <dbReference type="Proteomes" id="UP001164746"/>
    </source>
</evidence>
<evidence type="ECO:0000313" key="2">
    <source>
        <dbReference type="EMBL" id="WAR01786.1"/>
    </source>
</evidence>
<reference evidence="2" key="1">
    <citation type="submission" date="2022-11" db="EMBL/GenBank/DDBJ databases">
        <title>Centuries of genome instability and evolution in soft-shell clam transmissible cancer (bioRxiv).</title>
        <authorList>
            <person name="Hart S.F.M."/>
            <person name="Yonemitsu M.A."/>
            <person name="Giersch R.M."/>
            <person name="Beal B.F."/>
            <person name="Arriagada G."/>
            <person name="Davis B.W."/>
            <person name="Ostrander E.A."/>
            <person name="Goff S.P."/>
            <person name="Metzger M.J."/>
        </authorList>
    </citation>
    <scope>NUCLEOTIDE SEQUENCE</scope>
    <source>
        <strain evidence="2">MELC-2E11</strain>
        <tissue evidence="2">Siphon/mantle</tissue>
    </source>
</reference>
<dbReference type="Proteomes" id="UP001164746">
    <property type="component" value="Chromosome 4"/>
</dbReference>